<dbReference type="Gene3D" id="3.90.960.10">
    <property type="entry name" value="YbaK/aminoacyl-tRNA synthetase-associated domain"/>
    <property type="match status" value="1"/>
</dbReference>
<evidence type="ECO:0000256" key="4">
    <source>
        <dbReference type="PIRNR" id="PIRNR006181"/>
    </source>
</evidence>
<accession>A0ABP9SEP9</accession>
<dbReference type="EMBL" id="BAABLF010000030">
    <property type="protein sequence ID" value="GAA5194982.1"/>
    <property type="molecule type" value="Genomic_DNA"/>
</dbReference>
<evidence type="ECO:0000313" key="6">
    <source>
        <dbReference type="EMBL" id="GAA5194982.1"/>
    </source>
</evidence>
<keyword evidence="3 4" id="KW-0456">Lyase</keyword>
<comment type="caution">
    <text evidence="6">The sequence shown here is derived from an EMBL/GenBank/DDBJ whole genome shotgun (WGS) entry which is preliminary data.</text>
</comment>
<reference evidence="7" key="1">
    <citation type="journal article" date="2019" name="Int. J. Syst. Evol. Microbiol.">
        <title>The Global Catalogue of Microorganisms (GCM) 10K type strain sequencing project: providing services to taxonomists for standard genome sequencing and annotation.</title>
        <authorList>
            <consortium name="The Broad Institute Genomics Platform"/>
            <consortium name="The Broad Institute Genome Sequencing Center for Infectious Disease"/>
            <person name="Wu L."/>
            <person name="Ma J."/>
        </authorList>
    </citation>
    <scope>NUCLEOTIDE SEQUENCE [LARGE SCALE GENOMIC DNA]</scope>
    <source>
        <strain evidence="7">JCM 18720</strain>
    </source>
</reference>
<name>A0ABP9SEP9_9GAMM</name>
<evidence type="ECO:0000259" key="5">
    <source>
        <dbReference type="Pfam" id="PF04073"/>
    </source>
</evidence>
<dbReference type="PANTHER" id="PTHR30411:SF0">
    <property type="entry name" value="CYS-TRNA(PRO)_CYS-TRNA(CYS) DEACYLASE YBAK"/>
    <property type="match status" value="1"/>
</dbReference>
<dbReference type="RefSeq" id="WP_345317916.1">
    <property type="nucleotide sequence ID" value="NZ_BAABLF010000030.1"/>
</dbReference>
<comment type="similarity">
    <text evidence="1 4">Belongs to the prolyl-tRNA editing family. YbaK/EbsC subfamily.</text>
</comment>
<organism evidence="6 7">
    <name type="scientific">Ferrimonas gelatinilytica</name>
    <dbReference type="NCBI Taxonomy" id="1255257"/>
    <lineage>
        <taxon>Bacteria</taxon>
        <taxon>Pseudomonadati</taxon>
        <taxon>Pseudomonadota</taxon>
        <taxon>Gammaproteobacteria</taxon>
        <taxon>Alteromonadales</taxon>
        <taxon>Ferrimonadaceae</taxon>
        <taxon>Ferrimonas</taxon>
    </lineage>
</organism>
<protein>
    <recommendedName>
        <fullName evidence="4">Cys-tRNA(Pro)/Cys-tRNA(Cys) deacylase</fullName>
        <ecNumber evidence="4">4.2.-.-</ecNumber>
    </recommendedName>
</protein>
<dbReference type="CDD" id="cd00002">
    <property type="entry name" value="YbaK_deacylase"/>
    <property type="match status" value="1"/>
</dbReference>
<evidence type="ECO:0000256" key="1">
    <source>
        <dbReference type="ARBA" id="ARBA00009798"/>
    </source>
</evidence>
<keyword evidence="7" id="KW-1185">Reference proteome</keyword>
<evidence type="ECO:0000256" key="3">
    <source>
        <dbReference type="ARBA" id="ARBA00023239"/>
    </source>
</evidence>
<dbReference type="NCBIfam" id="TIGR00011">
    <property type="entry name" value="YbaK_EbsC"/>
    <property type="match status" value="1"/>
</dbReference>
<gene>
    <name evidence="6" type="primary">ybaK</name>
    <name evidence="6" type="ORF">GCM10025772_29240</name>
</gene>
<dbReference type="Pfam" id="PF04073">
    <property type="entry name" value="tRNA_edit"/>
    <property type="match status" value="1"/>
</dbReference>
<dbReference type="SUPFAM" id="SSF55826">
    <property type="entry name" value="YbaK/ProRS associated domain"/>
    <property type="match status" value="1"/>
</dbReference>
<dbReference type="PANTHER" id="PTHR30411">
    <property type="entry name" value="CYTOPLASMIC PROTEIN"/>
    <property type="match status" value="1"/>
</dbReference>
<dbReference type="InterPro" id="IPR036754">
    <property type="entry name" value="YbaK/aa-tRNA-synt-asso_dom_sf"/>
</dbReference>
<dbReference type="Proteomes" id="UP001501600">
    <property type="component" value="Unassembled WGS sequence"/>
</dbReference>
<keyword evidence="2 4" id="KW-0648">Protein biosynthesis</keyword>
<evidence type="ECO:0000313" key="7">
    <source>
        <dbReference type="Proteomes" id="UP001501600"/>
    </source>
</evidence>
<dbReference type="InterPro" id="IPR007214">
    <property type="entry name" value="YbaK/aa-tRNA-synth-assoc-dom"/>
</dbReference>
<proteinExistence type="inferred from homology"/>
<dbReference type="InterPro" id="IPR004369">
    <property type="entry name" value="Prolyl-tRNA_editing_YbaK/EbsC"/>
</dbReference>
<feature type="domain" description="YbaK/aminoacyl-tRNA synthetase-associated" evidence="5">
    <location>
        <begin position="25"/>
        <end position="144"/>
    </location>
</feature>
<sequence>MTPAVNAAKRAKIAHTLHSYRHDPAAESYGEEAAQALGLDATRVFKTLLVSDEAGRLAVAVVPVSTKLDLKALAKAWGVKKLAMAQPVAAEKATGYVVGGISPLGQKKRLPLFLDAGAEGLSTIFVSAGRRGLEIELAPKDLLALTQGRFATIAREG</sequence>
<dbReference type="EC" id="4.2.-.-" evidence="4"/>
<dbReference type="PIRSF" id="PIRSF006181">
    <property type="entry name" value="EbsC_YbaK"/>
    <property type="match status" value="1"/>
</dbReference>
<evidence type="ECO:0000256" key="2">
    <source>
        <dbReference type="ARBA" id="ARBA00022917"/>
    </source>
</evidence>